<protein>
    <submittedName>
        <fullName evidence="1">Elongation factor P hydroxylase</fullName>
        <ecNumber evidence="1">1.14.-.-</ecNumber>
    </submittedName>
</protein>
<dbReference type="AlphaFoldDB" id="A0A1R4GTD3"/>
<dbReference type="EC" id="1.14.-.-" evidence="1"/>
<proteinExistence type="predicted"/>
<accession>A0A1R4GTD3</accession>
<keyword evidence="1" id="KW-0560">Oxidoreductase</keyword>
<keyword evidence="1" id="KW-0648">Protein biosynthesis</keyword>
<evidence type="ECO:0000313" key="1">
    <source>
        <dbReference type="EMBL" id="SJM71530.1"/>
    </source>
</evidence>
<dbReference type="InterPro" id="IPR007411">
    <property type="entry name" value="EpmC"/>
</dbReference>
<evidence type="ECO:0000313" key="2">
    <source>
        <dbReference type="Proteomes" id="UP000188357"/>
    </source>
</evidence>
<dbReference type="STRING" id="1945521.A1232T_01245"/>
<dbReference type="EMBL" id="FUGE01000128">
    <property type="protein sequence ID" value="SJM71530.1"/>
    <property type="molecule type" value="Genomic_DNA"/>
</dbReference>
<dbReference type="Proteomes" id="UP000188357">
    <property type="component" value="Unassembled WGS sequence"/>
</dbReference>
<keyword evidence="2" id="KW-1185">Reference proteome</keyword>
<dbReference type="OrthoDB" id="5298591at2"/>
<name>A0A1R4GTD3_9GAMM</name>
<dbReference type="GO" id="GO:0016491">
    <property type="term" value="F:oxidoreductase activity"/>
    <property type="evidence" value="ECO:0007669"/>
    <property type="project" value="UniProtKB-KW"/>
</dbReference>
<dbReference type="RefSeq" id="WP_077451007.1">
    <property type="nucleotide sequence ID" value="NZ_FUGE01000128.1"/>
</dbReference>
<dbReference type="Pfam" id="PF04315">
    <property type="entry name" value="EpmC"/>
    <property type="match status" value="1"/>
</dbReference>
<reference evidence="1 2" key="1">
    <citation type="submission" date="2017-02" db="EMBL/GenBank/DDBJ databases">
        <authorList>
            <person name="Peterson S.W."/>
        </authorList>
    </citation>
    <scope>NUCLEOTIDE SEQUENCE [LARGE SCALE GENOMIC DNA]</scope>
    <source>
        <strain evidence="1">Psychrobacter_piechaudii</strain>
    </source>
</reference>
<gene>
    <name evidence="1" type="primary">epmC</name>
    <name evidence="1" type="ORF">A1232T_01245</name>
</gene>
<organism evidence="1 2">
    <name type="scientific">Psychrobacter piechaudii</name>
    <dbReference type="NCBI Taxonomy" id="1945521"/>
    <lineage>
        <taxon>Bacteria</taxon>
        <taxon>Pseudomonadati</taxon>
        <taxon>Pseudomonadota</taxon>
        <taxon>Gammaproteobacteria</taxon>
        <taxon>Moraxellales</taxon>
        <taxon>Moraxellaceae</taxon>
        <taxon>Psychrobacter</taxon>
    </lineage>
</organism>
<dbReference type="GO" id="GO:0003746">
    <property type="term" value="F:translation elongation factor activity"/>
    <property type="evidence" value="ECO:0007669"/>
    <property type="project" value="UniProtKB-KW"/>
</dbReference>
<sequence length="239" mass="27144">MSVIHFSKLPLFKLADYLTHQVVAPLSLSHCSESSATSLDLQAFRQQWQQLQQLTSNEPDQSTPSSAESIEALQVDWLIDLFNTLFSAQNVRLVRGESEPEYFPATETAPARIEFAHGFFQSALHEISHWSLAGKHRRTLPDFGYWYAPDGRTEAQQQAFEQVEIKPQAIECLLSLMCGRNFRVSQDNLHANFDTSQSTFEKDVYNQAKLYIDVPQNLPTDAKTLLTFLAFVCHDTIDS</sequence>
<keyword evidence="1" id="KW-0251">Elongation factor</keyword>